<evidence type="ECO:0000313" key="3">
    <source>
        <dbReference type="EMBL" id="TXN31116.1"/>
    </source>
</evidence>
<feature type="domain" description="SGNH hydrolase-type esterase" evidence="2">
    <location>
        <begin position="39"/>
        <end position="213"/>
    </location>
</feature>
<dbReference type="Pfam" id="PF13472">
    <property type="entry name" value="Lipase_GDSL_2"/>
    <property type="match status" value="1"/>
</dbReference>
<protein>
    <submittedName>
        <fullName evidence="3">SGNH/GDSL hydrolase family protein</fullName>
    </submittedName>
</protein>
<dbReference type="AlphaFoldDB" id="A0A5C8UU06"/>
<feature type="compositionally biased region" description="Low complexity" evidence="1">
    <location>
        <begin position="12"/>
        <end position="23"/>
    </location>
</feature>
<proteinExistence type="predicted"/>
<dbReference type="GO" id="GO:0016787">
    <property type="term" value="F:hydrolase activity"/>
    <property type="evidence" value="ECO:0007669"/>
    <property type="project" value="UniProtKB-KW"/>
</dbReference>
<organism evidence="3 4">
    <name type="scientific">Lacisediminihabitans profunda</name>
    <dbReference type="NCBI Taxonomy" id="2594790"/>
    <lineage>
        <taxon>Bacteria</taxon>
        <taxon>Bacillati</taxon>
        <taxon>Actinomycetota</taxon>
        <taxon>Actinomycetes</taxon>
        <taxon>Micrococcales</taxon>
        <taxon>Microbacteriaceae</taxon>
        <taxon>Lacisediminihabitans</taxon>
    </lineage>
</organism>
<dbReference type="Proteomes" id="UP000321379">
    <property type="component" value="Unassembled WGS sequence"/>
</dbReference>
<accession>A0A5C8UU06</accession>
<gene>
    <name evidence="3" type="ORF">FVP33_05875</name>
</gene>
<name>A0A5C8UU06_9MICO</name>
<dbReference type="InterPro" id="IPR013830">
    <property type="entry name" value="SGNH_hydro"/>
</dbReference>
<feature type="region of interest" description="Disordered" evidence="1">
    <location>
        <begin position="1"/>
        <end position="29"/>
    </location>
</feature>
<evidence type="ECO:0000313" key="4">
    <source>
        <dbReference type="Proteomes" id="UP000321379"/>
    </source>
</evidence>
<comment type="caution">
    <text evidence="3">The sequence shown here is derived from an EMBL/GenBank/DDBJ whole genome shotgun (WGS) entry which is preliminary data.</text>
</comment>
<keyword evidence="3" id="KW-0378">Hydrolase</keyword>
<dbReference type="CDD" id="cd01832">
    <property type="entry name" value="SGNH_hydrolase_like_1"/>
    <property type="match status" value="1"/>
</dbReference>
<evidence type="ECO:0000256" key="1">
    <source>
        <dbReference type="SAM" id="MobiDB-lite"/>
    </source>
</evidence>
<sequence length="307" mass="34368">MRDRRARASCPAVTGTAVTGSAADPSSGEGATTVRLYVALGDSFTEGVGDPDPRLPNGVRGWADRVAERLAKAEPGWQYANLAVRSKRLRDVVADQLDSAVRLHPTLITLYAGGNDVMDPGTEIGSLLDDYERLVAALAKTGATILLFTGYDVPLYPVVWLFRRRNHAYNDGVRRIAEKYGATLVDYWTFEGYEDRRMWSADRLHLSKAGHKALAARVLDVLAVHHSINAKKIKAKKFAPLESRSTRRWLIDQSLWVRDWVVPLLHRKIRRVTLGDWLEPRWPHPVEVPPKGGLRRLVRDREAGPRG</sequence>
<dbReference type="PANTHER" id="PTHR43784:SF2">
    <property type="entry name" value="GDSL-LIKE LIPASE_ACYLHYDROLASE, PUTATIVE (AFU_ORTHOLOGUE AFUA_2G00820)-RELATED"/>
    <property type="match status" value="1"/>
</dbReference>
<dbReference type="InterPro" id="IPR036514">
    <property type="entry name" value="SGNH_hydro_sf"/>
</dbReference>
<dbReference type="SUPFAM" id="SSF52266">
    <property type="entry name" value="SGNH hydrolase"/>
    <property type="match status" value="1"/>
</dbReference>
<dbReference type="InterPro" id="IPR053140">
    <property type="entry name" value="GDSL_Rv0518-like"/>
</dbReference>
<evidence type="ECO:0000259" key="2">
    <source>
        <dbReference type="Pfam" id="PF13472"/>
    </source>
</evidence>
<reference evidence="3 4" key="1">
    <citation type="submission" date="2019-08" db="EMBL/GenBank/DDBJ databases">
        <title>Bacterial whole genome sequence for Glaciihabitans sp. CHu50b-6-2.</title>
        <authorList>
            <person name="Jin L."/>
        </authorList>
    </citation>
    <scope>NUCLEOTIDE SEQUENCE [LARGE SCALE GENOMIC DNA]</scope>
    <source>
        <strain evidence="3 4">CHu50b-6-2</strain>
    </source>
</reference>
<keyword evidence="4" id="KW-1185">Reference proteome</keyword>
<dbReference type="PANTHER" id="PTHR43784">
    <property type="entry name" value="GDSL-LIKE LIPASE/ACYLHYDROLASE, PUTATIVE (AFU_ORTHOLOGUE AFUA_2G00820)-RELATED"/>
    <property type="match status" value="1"/>
</dbReference>
<dbReference type="EMBL" id="VRMG01000005">
    <property type="protein sequence ID" value="TXN31116.1"/>
    <property type="molecule type" value="Genomic_DNA"/>
</dbReference>
<dbReference type="Gene3D" id="3.40.50.1110">
    <property type="entry name" value="SGNH hydrolase"/>
    <property type="match status" value="1"/>
</dbReference>